<name>A0ACD1GIF9_9EURO</name>
<organism evidence="1 2">
    <name type="scientific">Aspergillus brunneoviolaceus CBS 621.78</name>
    <dbReference type="NCBI Taxonomy" id="1450534"/>
    <lineage>
        <taxon>Eukaryota</taxon>
        <taxon>Fungi</taxon>
        <taxon>Dikarya</taxon>
        <taxon>Ascomycota</taxon>
        <taxon>Pezizomycotina</taxon>
        <taxon>Eurotiomycetes</taxon>
        <taxon>Eurotiomycetidae</taxon>
        <taxon>Eurotiales</taxon>
        <taxon>Aspergillaceae</taxon>
        <taxon>Aspergillus</taxon>
        <taxon>Aspergillus subgen. Circumdati</taxon>
    </lineage>
</organism>
<evidence type="ECO:0000313" key="2">
    <source>
        <dbReference type="Proteomes" id="UP000249057"/>
    </source>
</evidence>
<dbReference type="Proteomes" id="UP000249057">
    <property type="component" value="Unassembled WGS sequence"/>
</dbReference>
<proteinExistence type="predicted"/>
<keyword evidence="2" id="KW-1185">Reference proteome</keyword>
<gene>
    <name evidence="1" type="ORF">BO95DRAFT_382503</name>
</gene>
<reference evidence="1" key="1">
    <citation type="submission" date="2018-02" db="EMBL/GenBank/DDBJ databases">
        <title>The genomes of Aspergillus section Nigri reveals drivers in fungal speciation.</title>
        <authorList>
            <consortium name="DOE Joint Genome Institute"/>
            <person name="Vesth T.C."/>
            <person name="Nybo J."/>
            <person name="Theobald S."/>
            <person name="Brandl J."/>
            <person name="Frisvad J.C."/>
            <person name="Nielsen K.F."/>
            <person name="Lyhne E.K."/>
            <person name="Kogle M.E."/>
            <person name="Kuo A."/>
            <person name="Riley R."/>
            <person name="Clum A."/>
            <person name="Nolan M."/>
            <person name="Lipzen A."/>
            <person name="Salamov A."/>
            <person name="Henrissat B."/>
            <person name="Wiebenga A."/>
            <person name="De vries R.P."/>
            <person name="Grigoriev I.V."/>
            <person name="Mortensen U.H."/>
            <person name="Andersen M.R."/>
            <person name="Baker S.E."/>
        </authorList>
    </citation>
    <scope>NUCLEOTIDE SEQUENCE</scope>
    <source>
        <strain evidence="1">CBS 621.78</strain>
    </source>
</reference>
<evidence type="ECO:0000313" key="1">
    <source>
        <dbReference type="EMBL" id="RAH49013.1"/>
    </source>
</evidence>
<protein>
    <submittedName>
        <fullName evidence="1">WD40 repeat-like protein</fullName>
    </submittedName>
</protein>
<dbReference type="EMBL" id="KZ825320">
    <property type="protein sequence ID" value="RAH49013.1"/>
    <property type="molecule type" value="Genomic_DNA"/>
</dbReference>
<accession>A0ACD1GIF9</accession>
<sequence>MDGPSSTHHRPKRRRLDMPDKHAQHQHQHNHLSHKKNTTTPLSASTKHNGYAHAHPHKLQSLVPPPPPAARRPSKDDDDDDNDNDNDEDVSDSSDELAAGSEHDEAEERRRRASWSLQKQKNVYTPQRPYRPPLRRSSSGSESPDELTIDAEEYWRSTRKPAADAPPLEEEQDAPEDDEKVSRDSINHDNNDDVNAREDDEPLHDNYPGDNEDEEMVNADDGLDVDEPEPTTNGDLVEETPESYRDRSPTPVSQPPPPPPKPDKVEYRAKFLLRGHLRGVSAVRFSPDASMIASGGADGAVKVWDTVTGKLIHSFEGHLAGISTISWSPDGATIASGSDDKTIRLWNVLTGKAHPIPFVGHHNYVYQIAFSPKGNMLVSGSYDEAVFLWDVRSAQVMRSLPAHSDPVGGIDVVWDGTLIASCATDGLIRIWDTASGQCLRTLVHEDNPPVTAVKFSPNGKYVLAWTLDDCVRLWDYVAGRCIKTYQGHSNRKYSLQGGFGTYGGESGNGSGSGMPVYAFAVSGSEDGAVLCWDVVSKQVLQRIEGHTGVVLGVDTCSLGGARLMVSCGLDGTVRVWEEASTAGDGHGPTTNGAQTNGTVLNGYGGSISDPDTPAELGGTEDATPMATTATEAGFAQTNGHHSMPEPEDTEMGGA</sequence>